<organism evidence="2 3">
    <name type="scientific">Fopius arisanus</name>
    <dbReference type="NCBI Taxonomy" id="64838"/>
    <lineage>
        <taxon>Eukaryota</taxon>
        <taxon>Metazoa</taxon>
        <taxon>Ecdysozoa</taxon>
        <taxon>Arthropoda</taxon>
        <taxon>Hexapoda</taxon>
        <taxon>Insecta</taxon>
        <taxon>Pterygota</taxon>
        <taxon>Neoptera</taxon>
        <taxon>Endopterygota</taxon>
        <taxon>Hymenoptera</taxon>
        <taxon>Apocrita</taxon>
        <taxon>Ichneumonoidea</taxon>
        <taxon>Braconidae</taxon>
        <taxon>Opiinae</taxon>
        <taxon>Fopius</taxon>
    </lineage>
</organism>
<name>A0A9R1TR77_9HYME</name>
<evidence type="ECO:0000313" key="3">
    <source>
        <dbReference type="RefSeq" id="XP_011313854.1"/>
    </source>
</evidence>
<feature type="signal peptide" evidence="1">
    <location>
        <begin position="1"/>
        <end position="28"/>
    </location>
</feature>
<keyword evidence="2" id="KW-1185">Reference proteome</keyword>
<evidence type="ECO:0000313" key="2">
    <source>
        <dbReference type="Proteomes" id="UP000694866"/>
    </source>
</evidence>
<sequence>MLGCVSDVLCNRHCLWIIVIINVHLVIGKSISESCWHENGEVVQCRCTGNEQLTLPETFNYKYLTKLAISSCLSVNLQFDSLQHAENIRDLIVENITGSLLLHPMLISRYMRTFVIRNVGQIPEITHEMLTSIMSIEEFIIEDTRIRIFDETFQGINVTNLIFKNVTVDASMGINILANAKSLKIIDTVIRNVTGNFNIGSFESIELVNSMFEFRKPGEMSLHGFKAIINNCTFYNITVNVVTQTKIEMKNNCADGKSLLRLDSKVIKSIGNKSPNEINLPKNTTADIQTHNNTVCIAANCKCPRHFYRNCQTIMNINISLGIILMFISYLL</sequence>
<dbReference type="OrthoDB" id="7590297at2759"/>
<keyword evidence="1" id="KW-0732">Signal</keyword>
<feature type="chain" id="PRO_5040133625" evidence="1">
    <location>
        <begin position="29"/>
        <end position="332"/>
    </location>
</feature>
<protein>
    <submittedName>
        <fullName evidence="3">Uncharacterized protein</fullName>
    </submittedName>
</protein>
<dbReference type="AlphaFoldDB" id="A0A9R1TR77"/>
<accession>A0A9R1TR77</accession>
<dbReference type="RefSeq" id="XP_011313854.1">
    <property type="nucleotide sequence ID" value="XM_011315552.1"/>
</dbReference>
<gene>
    <name evidence="3" type="primary">LOC105273243</name>
</gene>
<proteinExistence type="predicted"/>
<dbReference type="KEGG" id="fas:105273243"/>
<dbReference type="Proteomes" id="UP000694866">
    <property type="component" value="Unplaced"/>
</dbReference>
<reference evidence="3" key="1">
    <citation type="submission" date="2025-08" db="UniProtKB">
        <authorList>
            <consortium name="RefSeq"/>
        </authorList>
    </citation>
    <scope>IDENTIFICATION</scope>
    <source>
        <strain evidence="3">USDA-PBARC FA_bdor</strain>
        <tissue evidence="3">Whole organism</tissue>
    </source>
</reference>
<dbReference type="GeneID" id="105273243"/>
<evidence type="ECO:0000256" key="1">
    <source>
        <dbReference type="SAM" id="SignalP"/>
    </source>
</evidence>